<evidence type="ECO:0000313" key="2">
    <source>
        <dbReference type="Proteomes" id="UP000050640"/>
    </source>
</evidence>
<dbReference type="Proteomes" id="UP000050640">
    <property type="component" value="Unplaced"/>
</dbReference>
<name>A0A0R3RZ46_9BILA</name>
<evidence type="ECO:0000313" key="3">
    <source>
        <dbReference type="WBParaSite" id="EEL_0000758801-mRNA-1"/>
    </source>
</evidence>
<sequence length="380" mass="43074">MSEGNISEERKGLTEKELKNLRACFKRRQNKFSTITAISAPSDTHDEEEMFEKVDVEISPINMERNKGSCLLIKKVNEATLQKRKKGTLLNKSMISQLRDGNISGSEDAFSLPSCSNSSSKLKEVIRSTSTSSTADSINKSKVSLASITPKKTKELRKSSGTISSPESKTDKAKNIESRPKIIKSEVKKKGTRERKKQDKRKKKKDEKEKDLEKFKINKEKMKVVKNYKKKVDIKDMKKKKGLVREMRKSKEKKQEEKVLRATVKEKQLALGSEKLVTALEKRELKSETSKFSSEEPRIKLESLPANVSSEGYPQSTLNINLLLKPIEMTKKDQSLFEKMDDEIVLDTNLLQSLATDLVTESNKVNKDVIGQVFPNISLT</sequence>
<proteinExistence type="predicted"/>
<feature type="compositionally biased region" description="Basic and acidic residues" evidence="1">
    <location>
        <begin position="168"/>
        <end position="189"/>
    </location>
</feature>
<evidence type="ECO:0000256" key="1">
    <source>
        <dbReference type="SAM" id="MobiDB-lite"/>
    </source>
</evidence>
<feature type="compositionally biased region" description="Basic residues" evidence="1">
    <location>
        <begin position="190"/>
        <end position="205"/>
    </location>
</feature>
<protein>
    <submittedName>
        <fullName evidence="3">Uncharacterized protein</fullName>
    </submittedName>
</protein>
<accession>A0A0R3RZ46</accession>
<feature type="region of interest" description="Disordered" evidence="1">
    <location>
        <begin position="149"/>
        <end position="214"/>
    </location>
</feature>
<keyword evidence="2" id="KW-1185">Reference proteome</keyword>
<dbReference type="WBParaSite" id="EEL_0000758801-mRNA-1">
    <property type="protein sequence ID" value="EEL_0000758801-mRNA-1"/>
    <property type="gene ID" value="EEL_0000758801"/>
</dbReference>
<organism evidence="2 3">
    <name type="scientific">Elaeophora elaphi</name>
    <dbReference type="NCBI Taxonomy" id="1147741"/>
    <lineage>
        <taxon>Eukaryota</taxon>
        <taxon>Metazoa</taxon>
        <taxon>Ecdysozoa</taxon>
        <taxon>Nematoda</taxon>
        <taxon>Chromadorea</taxon>
        <taxon>Rhabditida</taxon>
        <taxon>Spirurina</taxon>
        <taxon>Spiruromorpha</taxon>
        <taxon>Filarioidea</taxon>
        <taxon>Onchocercidae</taxon>
        <taxon>Elaeophora</taxon>
    </lineage>
</organism>
<reference evidence="3" key="1">
    <citation type="submission" date="2017-02" db="UniProtKB">
        <authorList>
            <consortium name="WormBaseParasite"/>
        </authorList>
    </citation>
    <scope>IDENTIFICATION</scope>
</reference>
<feature type="compositionally biased region" description="Basic and acidic residues" evidence="1">
    <location>
        <begin position="243"/>
        <end position="259"/>
    </location>
</feature>
<feature type="region of interest" description="Disordered" evidence="1">
    <location>
        <begin position="236"/>
        <end position="259"/>
    </location>
</feature>
<dbReference type="AlphaFoldDB" id="A0A0R3RZ46"/>